<dbReference type="InterPro" id="IPR000527">
    <property type="entry name" value="Flag_Lring"/>
</dbReference>
<evidence type="ECO:0000256" key="1">
    <source>
        <dbReference type="ARBA" id="ARBA00002591"/>
    </source>
</evidence>
<keyword evidence="9" id="KW-0969">Cilium</keyword>
<name>D3PA57_DEFDS</name>
<dbReference type="STRING" id="639282.DEFDS_2150"/>
<dbReference type="PRINTS" id="PR01008">
    <property type="entry name" value="FLGLRINGFLGH"/>
</dbReference>
<comment type="subunit">
    <text evidence="7">The basal body constitutes a major portion of the flagellar organelle and consists of four rings (L,P,S, and M) mounted on a central rod.</text>
</comment>
<evidence type="ECO:0000256" key="3">
    <source>
        <dbReference type="ARBA" id="ARBA00022729"/>
    </source>
</evidence>
<gene>
    <name evidence="7 9" type="primary">flgH</name>
    <name evidence="9" type="ordered locus">DEFDS_2150</name>
</gene>
<dbReference type="GO" id="GO:0003774">
    <property type="term" value="F:cytoskeletal motor activity"/>
    <property type="evidence" value="ECO:0007669"/>
    <property type="project" value="InterPro"/>
</dbReference>
<accession>D3PA57</accession>
<dbReference type="AlphaFoldDB" id="D3PA57"/>
<dbReference type="EMBL" id="AP011529">
    <property type="protein sequence ID" value="BAI81597.1"/>
    <property type="molecule type" value="Genomic_DNA"/>
</dbReference>
<comment type="subcellular location">
    <subcellularLocation>
        <location evidence="7">Cell outer membrane</location>
        <topology evidence="7">Lipid-anchor</topology>
    </subcellularLocation>
    <subcellularLocation>
        <location evidence="7">Bacterial flagellum basal body</location>
    </subcellularLocation>
</comment>
<sequence length="238" mass="26356">MMKKNFTISLIILSFMFYGCAKKVVTEVPSTDYKKEIEEYRKYQAQKKPSPSLWTDMGNYGTFFLDYKGRKVGDIVIVKIVESSSATNSNTTKTSKSTSYKTGITNLLGLPTNLGMKNFLNSGNQFDPNIDASTSNSFNGKGQKQKSDQVTATIAARVIDVLPSGNLVIEGHREIIVDQEKQIISVKGVIRQKDIDATNTVLSTAIADAQITYTGKGMLSDVNKKGWLANVIDWVWPF</sequence>
<keyword evidence="7" id="KW-0449">Lipoprotein</keyword>
<dbReference type="GO" id="GO:0009427">
    <property type="term" value="C:bacterial-type flagellum basal body, distal rod, L ring"/>
    <property type="evidence" value="ECO:0007669"/>
    <property type="project" value="InterPro"/>
</dbReference>
<keyword evidence="9" id="KW-0966">Cell projection</keyword>
<keyword evidence="3 7" id="KW-0732">Signal</keyword>
<dbReference type="HAMAP" id="MF_00415">
    <property type="entry name" value="FlgH"/>
    <property type="match status" value="1"/>
</dbReference>
<protein>
    <recommendedName>
        <fullName evidence="7">Flagellar L-ring protein</fullName>
    </recommendedName>
    <alternativeName>
        <fullName evidence="7">Basal body L-ring protein</fullName>
    </alternativeName>
</protein>
<dbReference type="HOGENOM" id="CLU_069313_0_2_0"/>
<dbReference type="Proteomes" id="UP000001520">
    <property type="component" value="Chromosome"/>
</dbReference>
<proteinExistence type="inferred from homology"/>
<feature type="chain" id="PRO_5008952381" description="Flagellar L-ring protein" evidence="8">
    <location>
        <begin position="22"/>
        <end position="238"/>
    </location>
</feature>
<comment type="function">
    <text evidence="1 7">Assembles around the rod to form the L-ring and probably protects the motor/basal body from shearing forces during rotation.</text>
</comment>
<feature type="signal peptide" evidence="8">
    <location>
        <begin position="1"/>
        <end position="21"/>
    </location>
</feature>
<keyword evidence="9" id="KW-0282">Flagellum</keyword>
<keyword evidence="10" id="KW-1185">Reference proteome</keyword>
<keyword evidence="6 7" id="KW-0998">Cell outer membrane</keyword>
<evidence type="ECO:0000256" key="7">
    <source>
        <dbReference type="HAMAP-Rule" id="MF_00415"/>
    </source>
</evidence>
<evidence type="ECO:0000256" key="6">
    <source>
        <dbReference type="ARBA" id="ARBA00023237"/>
    </source>
</evidence>
<evidence type="ECO:0000256" key="2">
    <source>
        <dbReference type="ARBA" id="ARBA00006929"/>
    </source>
</evidence>
<dbReference type="PROSITE" id="PS51257">
    <property type="entry name" value="PROKAR_LIPOPROTEIN"/>
    <property type="match status" value="1"/>
</dbReference>
<dbReference type="GO" id="GO:0009279">
    <property type="term" value="C:cell outer membrane"/>
    <property type="evidence" value="ECO:0007669"/>
    <property type="project" value="UniProtKB-SubCell"/>
</dbReference>
<dbReference type="eggNOG" id="COG2063">
    <property type="taxonomic scope" value="Bacteria"/>
</dbReference>
<organism evidence="9 10">
    <name type="scientific">Deferribacter desulfuricans (strain DSM 14783 / JCM 11476 / NBRC 101012 / SSM1)</name>
    <dbReference type="NCBI Taxonomy" id="639282"/>
    <lineage>
        <taxon>Bacteria</taxon>
        <taxon>Pseudomonadati</taxon>
        <taxon>Deferribacterota</taxon>
        <taxon>Deferribacteres</taxon>
        <taxon>Deferribacterales</taxon>
        <taxon>Deferribacteraceae</taxon>
        <taxon>Deferribacter</taxon>
    </lineage>
</organism>
<evidence type="ECO:0000256" key="5">
    <source>
        <dbReference type="ARBA" id="ARBA00023143"/>
    </source>
</evidence>
<dbReference type="Pfam" id="PF02107">
    <property type="entry name" value="FlgH"/>
    <property type="match status" value="1"/>
</dbReference>
<evidence type="ECO:0000256" key="8">
    <source>
        <dbReference type="SAM" id="SignalP"/>
    </source>
</evidence>
<reference evidence="9 10" key="1">
    <citation type="journal article" date="2010" name="DNA Res.">
        <title>Bacterial lifestyle in a deep-sea hydrothermal vent chimney revealed by the genome sequence of the thermophilic bacterium Deferribacter desulfuricans SSM1.</title>
        <authorList>
            <person name="Takaki Y."/>
            <person name="Shimamura S."/>
            <person name="Nakagawa S."/>
            <person name="Fukuhara Y."/>
            <person name="Horikawa H."/>
            <person name="Ankai A."/>
            <person name="Harada T."/>
            <person name="Hosoyama A."/>
            <person name="Oguchi A."/>
            <person name="Fukui S."/>
            <person name="Fujita N."/>
            <person name="Takami H."/>
            <person name="Takai K."/>
        </authorList>
    </citation>
    <scope>NUCLEOTIDE SEQUENCE [LARGE SCALE GENOMIC DNA]</scope>
    <source>
        <strain evidence="10">DSM 14783 / JCM 11476 / NBRC 101012 / SSM1</strain>
    </source>
</reference>
<keyword evidence="4 7" id="KW-0472">Membrane</keyword>
<keyword evidence="5 7" id="KW-0975">Bacterial flagellum</keyword>
<dbReference type="PANTHER" id="PTHR34933">
    <property type="entry name" value="FLAGELLAR L-RING PROTEIN"/>
    <property type="match status" value="1"/>
</dbReference>
<dbReference type="GO" id="GO:0071973">
    <property type="term" value="P:bacterial-type flagellum-dependent cell motility"/>
    <property type="evidence" value="ECO:0007669"/>
    <property type="project" value="InterPro"/>
</dbReference>
<evidence type="ECO:0000256" key="4">
    <source>
        <dbReference type="ARBA" id="ARBA00023136"/>
    </source>
</evidence>
<evidence type="ECO:0000313" key="10">
    <source>
        <dbReference type="Proteomes" id="UP000001520"/>
    </source>
</evidence>
<evidence type="ECO:0000313" key="9">
    <source>
        <dbReference type="EMBL" id="BAI81597.1"/>
    </source>
</evidence>
<dbReference type="PANTHER" id="PTHR34933:SF1">
    <property type="entry name" value="FLAGELLAR L-RING PROTEIN"/>
    <property type="match status" value="1"/>
</dbReference>
<comment type="similarity">
    <text evidence="2 7">Belongs to the FlgH family.</text>
</comment>
<dbReference type="KEGG" id="ddf:DEFDS_2150"/>